<dbReference type="GO" id="GO:0005886">
    <property type="term" value="C:plasma membrane"/>
    <property type="evidence" value="ECO:0007669"/>
    <property type="project" value="TreeGrafter"/>
</dbReference>
<dbReference type="Pfam" id="PF13561">
    <property type="entry name" value="adh_short_C2"/>
    <property type="match status" value="1"/>
</dbReference>
<dbReference type="GO" id="GO:0022857">
    <property type="term" value="F:transmembrane transporter activity"/>
    <property type="evidence" value="ECO:0007669"/>
    <property type="project" value="InterPro"/>
</dbReference>
<keyword evidence="5 11" id="KW-1133">Transmembrane helix</keyword>
<dbReference type="GO" id="GO:0000293">
    <property type="term" value="F:ferric-chelate reductase activity"/>
    <property type="evidence" value="ECO:0007669"/>
    <property type="project" value="TreeGrafter"/>
</dbReference>
<dbReference type="InterPro" id="IPR000109">
    <property type="entry name" value="POT_fam"/>
</dbReference>
<feature type="transmembrane region" description="Helical" evidence="11">
    <location>
        <begin position="761"/>
        <end position="783"/>
    </location>
</feature>
<dbReference type="FunFam" id="3.40.50.720:FF:000245">
    <property type="entry name" value="Short chain dehydrogenase, putative"/>
    <property type="match status" value="1"/>
</dbReference>
<dbReference type="GO" id="GO:0006857">
    <property type="term" value="P:oligopeptide transport"/>
    <property type="evidence" value="ECO:0007669"/>
    <property type="project" value="InterPro"/>
</dbReference>
<evidence type="ECO:0000313" key="13">
    <source>
        <dbReference type="EMBL" id="KAJ6441443.1"/>
    </source>
</evidence>
<proteinExistence type="inferred from homology"/>
<feature type="transmembrane region" description="Helical" evidence="11">
    <location>
        <begin position="466"/>
        <end position="486"/>
    </location>
</feature>
<dbReference type="InterPro" id="IPR051410">
    <property type="entry name" value="Ferric/Cupric_Reductase"/>
</dbReference>
<keyword evidence="7" id="KW-0406">Ion transport</keyword>
<dbReference type="SMART" id="SM00822">
    <property type="entry name" value="PKS_KR"/>
    <property type="match status" value="1"/>
</dbReference>
<comment type="similarity">
    <text evidence="9">Belongs to the major facilitator superfamily. Proton-dependent oligopeptide transporter (POT/PTR) (TC 2.A.17) family.</text>
</comment>
<feature type="transmembrane region" description="Helical" evidence="11">
    <location>
        <begin position="97"/>
        <end position="114"/>
    </location>
</feature>
<protein>
    <submittedName>
        <fullName evidence="13">PTR2-Di-and tripeptide permease</fullName>
    </submittedName>
</protein>
<evidence type="ECO:0000256" key="7">
    <source>
        <dbReference type="ARBA" id="ARBA00023065"/>
    </source>
</evidence>
<dbReference type="CDD" id="cd06186">
    <property type="entry name" value="NOX_Duox_like_FAD_NADP"/>
    <property type="match status" value="1"/>
</dbReference>
<dbReference type="GO" id="GO:0006879">
    <property type="term" value="P:intracellular iron ion homeostasis"/>
    <property type="evidence" value="ECO:0007669"/>
    <property type="project" value="TreeGrafter"/>
</dbReference>
<feature type="transmembrane region" description="Helical" evidence="11">
    <location>
        <begin position="433"/>
        <end position="454"/>
    </location>
</feature>
<evidence type="ECO:0000256" key="5">
    <source>
        <dbReference type="ARBA" id="ARBA00022989"/>
    </source>
</evidence>
<feature type="transmembrane region" description="Helical" evidence="11">
    <location>
        <begin position="395"/>
        <end position="418"/>
    </location>
</feature>
<feature type="transmembrane region" description="Helical" evidence="11">
    <location>
        <begin position="365"/>
        <end position="383"/>
    </location>
</feature>
<dbReference type="InterPro" id="IPR036291">
    <property type="entry name" value="NAD(P)-bd_dom_sf"/>
</dbReference>
<dbReference type="InterPro" id="IPR036259">
    <property type="entry name" value="MFS_trans_sf"/>
</dbReference>
<feature type="compositionally biased region" description="Polar residues" evidence="10">
    <location>
        <begin position="901"/>
        <end position="929"/>
    </location>
</feature>
<dbReference type="Proteomes" id="UP001163105">
    <property type="component" value="Unassembled WGS sequence"/>
</dbReference>
<evidence type="ECO:0000256" key="9">
    <source>
        <dbReference type="RuleBase" id="RU003755"/>
    </source>
</evidence>
<feature type="transmembrane region" description="Helical" evidence="11">
    <location>
        <begin position="208"/>
        <end position="226"/>
    </location>
</feature>
<dbReference type="InterPro" id="IPR020904">
    <property type="entry name" value="Sc_DH/Rdtase_CS"/>
</dbReference>
<keyword evidence="8 11" id="KW-0472">Membrane</keyword>
<keyword evidence="3 9" id="KW-0812">Transmembrane</keyword>
<evidence type="ECO:0000256" key="3">
    <source>
        <dbReference type="ARBA" id="ARBA00022692"/>
    </source>
</evidence>
<dbReference type="SFLD" id="SFLDG01168">
    <property type="entry name" value="Ferric_reductase_subgroup_(FRE"/>
    <property type="match status" value="1"/>
</dbReference>
<feature type="region of interest" description="Disordered" evidence="10">
    <location>
        <begin position="1"/>
        <end position="21"/>
    </location>
</feature>
<evidence type="ECO:0000313" key="14">
    <source>
        <dbReference type="Proteomes" id="UP001163105"/>
    </source>
</evidence>
<dbReference type="Pfam" id="PF00854">
    <property type="entry name" value="PTR2"/>
    <property type="match status" value="1"/>
</dbReference>
<feature type="transmembrane region" description="Helical" evidence="11">
    <location>
        <begin position="790"/>
        <end position="810"/>
    </location>
</feature>
<dbReference type="PROSITE" id="PS00061">
    <property type="entry name" value="ADH_SHORT"/>
    <property type="match status" value="1"/>
</dbReference>
<evidence type="ECO:0000256" key="2">
    <source>
        <dbReference type="ARBA" id="ARBA00022448"/>
    </source>
</evidence>
<dbReference type="GO" id="GO:0015677">
    <property type="term" value="P:copper ion import"/>
    <property type="evidence" value="ECO:0007669"/>
    <property type="project" value="TreeGrafter"/>
</dbReference>
<dbReference type="InterPro" id="IPR013130">
    <property type="entry name" value="Fe3_Rdtase_TM_dom"/>
</dbReference>
<feature type="transmembrane region" description="Helical" evidence="11">
    <location>
        <begin position="142"/>
        <end position="163"/>
    </location>
</feature>
<dbReference type="SUPFAM" id="SSF52343">
    <property type="entry name" value="Ferredoxin reductase-like, C-terminal NADP-linked domain"/>
    <property type="match status" value="1"/>
</dbReference>
<organism evidence="13 14">
    <name type="scientific">Purpureocillium lavendulum</name>
    <dbReference type="NCBI Taxonomy" id="1247861"/>
    <lineage>
        <taxon>Eukaryota</taxon>
        <taxon>Fungi</taxon>
        <taxon>Dikarya</taxon>
        <taxon>Ascomycota</taxon>
        <taxon>Pezizomycotina</taxon>
        <taxon>Sordariomycetes</taxon>
        <taxon>Hypocreomycetidae</taxon>
        <taxon>Hypocreales</taxon>
        <taxon>Ophiocordycipitaceae</taxon>
        <taxon>Purpureocillium</taxon>
    </lineage>
</organism>
<keyword evidence="14" id="KW-1185">Reference proteome</keyword>
<feature type="region of interest" description="Disordered" evidence="10">
    <location>
        <begin position="901"/>
        <end position="933"/>
    </location>
</feature>
<comment type="subcellular location">
    <subcellularLocation>
        <location evidence="1 9">Membrane</location>
        <topology evidence="1 9">Multi-pass membrane protein</topology>
    </subcellularLocation>
</comment>
<evidence type="ECO:0000256" key="1">
    <source>
        <dbReference type="ARBA" id="ARBA00004141"/>
    </source>
</evidence>
<dbReference type="PANTHER" id="PTHR32361:SF9">
    <property type="entry name" value="FERRIC REDUCTASE TRANSMEMBRANE COMPONENT 3-RELATED"/>
    <property type="match status" value="1"/>
</dbReference>
<evidence type="ECO:0000256" key="6">
    <source>
        <dbReference type="ARBA" id="ARBA00023002"/>
    </source>
</evidence>
<reference evidence="13" key="1">
    <citation type="submission" date="2023-01" db="EMBL/GenBank/DDBJ databases">
        <title>The growth and conidiation of Purpureocillium lavendulum are regulated by nitrogen source and histone H3K14 acetylation.</title>
        <authorList>
            <person name="Tang P."/>
            <person name="Han J."/>
            <person name="Zhang C."/>
            <person name="Tang P."/>
            <person name="Qi F."/>
            <person name="Zhang K."/>
            <person name="Liang L."/>
        </authorList>
    </citation>
    <scope>NUCLEOTIDE SEQUENCE</scope>
    <source>
        <strain evidence="13">YMF1.00683</strain>
    </source>
</reference>
<evidence type="ECO:0000256" key="4">
    <source>
        <dbReference type="ARBA" id="ARBA00022857"/>
    </source>
</evidence>
<evidence type="ECO:0000256" key="11">
    <source>
        <dbReference type="SAM" id="Phobius"/>
    </source>
</evidence>
<feature type="transmembrane region" description="Helical" evidence="11">
    <location>
        <begin position="232"/>
        <end position="253"/>
    </location>
</feature>
<dbReference type="SUPFAM" id="SSF103473">
    <property type="entry name" value="MFS general substrate transporter"/>
    <property type="match status" value="1"/>
</dbReference>
<keyword evidence="6" id="KW-0560">Oxidoreductase</keyword>
<comment type="caution">
    <text evidence="13">The sequence shown here is derived from an EMBL/GenBank/DDBJ whole genome shotgun (WGS) entry which is preliminary data.</text>
</comment>
<evidence type="ECO:0000256" key="10">
    <source>
        <dbReference type="SAM" id="MobiDB-lite"/>
    </source>
</evidence>
<gene>
    <name evidence="13" type="primary">TC.POT</name>
    <name evidence="13" type="ORF">O9K51_04993</name>
</gene>
<dbReference type="Gene3D" id="3.40.50.720">
    <property type="entry name" value="NAD(P)-binding Rossmann-like Domain"/>
    <property type="match status" value="1"/>
</dbReference>
<dbReference type="SFLD" id="SFLDS00052">
    <property type="entry name" value="Ferric_Reductase_Domain"/>
    <property type="match status" value="1"/>
</dbReference>
<dbReference type="InterPro" id="IPR018456">
    <property type="entry name" value="PTR2_symporter_CS"/>
</dbReference>
<dbReference type="EMBL" id="JAQHRD010000004">
    <property type="protein sequence ID" value="KAJ6441443.1"/>
    <property type="molecule type" value="Genomic_DNA"/>
</dbReference>
<dbReference type="GO" id="GO:0006826">
    <property type="term" value="P:iron ion transport"/>
    <property type="evidence" value="ECO:0007669"/>
    <property type="project" value="TreeGrafter"/>
</dbReference>
<accession>A0AB34FQP8</accession>
<feature type="transmembrane region" description="Helical" evidence="11">
    <location>
        <begin position="492"/>
        <end position="513"/>
    </location>
</feature>
<sequence length="1433" mass="157639">MEIEAKTVPAADAASVADHDAKNDTEQFRGLRRVPDRLPAVALLILVVELGERATYFGLSGPFQNYINNPYAPGSDLPGALGKGQAVATALGNFFKFWAYASTVIGAIIADQYLGKYKAILSACSVYIVGLVILVTTATPSAITHGAGLGGLIAAMVTIGLGTGGIKANVTPMCAEQYQNSHPVLKTLKSGEQVIVDPDLTVQRLFMWFYWVVNIGALSPLITVNVEKHHSFWLAYLVPLIIILISATVFFLGRNKYVRVPPMGSAILDACRTVSIAIKEKGFYNARPSMLLERGHVDKYPIAQQERYTDAYVGDVQRGLKSCKMFLFFPFYFICWNQMWNNLISQAGQMALQGTPNDLLQNLDPIALCIFIPFLDVIVYPLLRKYKIDFDPVTRIFMGFMFASVAMVYACVLQHYIYNSPPQSIHVWIQAPSYVLVAFSEAFVIITGLELAFTQAPKNLRSVISALFWLTIAVAAAICIALGAVSQDPYLVWMYGSLAIVGFVAGCLFYVCFFPGRRKWAPREEVATYAMKLHTTHGVAVAMVSLLALPHALAAGDRLEGYGLDTFDPLCAYSCQRAVPTKVDCPEFANMSAKEKKAAKPSAKCLAAHEAYLTSIAWCINSRCDNDTLPSAIQKFWETSIVRNQNQAGVVLKFATYFEALSRVNTTVAPLPQSKNQSYELTRYIANRAGDLAFANLPLVFLYGGRNNPLLWLSNWSYATYLLAHRWIATILALQVALHSAMWLQIQVKRQAYATSLAKPYWRWGIVGTMAMCLLIPFSILPIRRRWYEIFLVGHIILAIVAIVGAYWHIVHAYQHRFGFDLLIYSTMGIWAFDRFVRISRASKNGIKRAYVSRVDDEYIRVDVPRVEAHGYCFAYFPTLSWRPWENHPFSVINYTQDETDNGGTLSSRVQSDTEAPSSPDTATPSATFEKSAETRTKRVGYIATRNHIDGGISMFIRVQGGITQKLAQVAGIVQGIPVLVEGSYGLEGKTLLQGHDSKLAPSLEYPHILCIAGGAGISAVLPALSQCLNIYGMKGSAKLYWGLRSAQLVDAVQSSIVGPGGERASWGNIEAHISVGSRLNVREILERELSESLRGTTVVVCGPPAMCDEVRYSVAALARHVITRLFVSFREVDALPTMFKVARFALEPQAQTPLMTKGQPEVGNKRFADFDLGGKTFIVTGGARGLGLALAEALVEAGGRVYCLDRAEYPDDEWDAAQERVVPEWGGVLVYRQQDVLDTEHLRRTIESIADEHGQLDGVIAAAGILQITPAIDYTSDDAAKMLATNFTAVLETASAAAEMMFKYKCRGSICLIASMSGIIANKGMLSPVYNSSKAALIQLTRNLAMEWSRERDDGSPGIRVNSISPGHIRTPMVEQTFAQEPGLEALWTRENMMGRLARPEEFKGAALFLLSNASSFMTGSNVVIDGGHTAW</sequence>
<dbReference type="SUPFAM" id="SSF51735">
    <property type="entry name" value="NAD(P)-binding Rossmann-fold domains"/>
    <property type="match status" value="1"/>
</dbReference>
<evidence type="ECO:0000256" key="8">
    <source>
        <dbReference type="ARBA" id="ARBA00023136"/>
    </source>
</evidence>
<feature type="domain" description="Ketoreductase" evidence="12">
    <location>
        <begin position="1176"/>
        <end position="1320"/>
    </location>
</feature>
<keyword evidence="2 9" id="KW-0813">Transport</keyword>
<dbReference type="Gene3D" id="3.40.50.80">
    <property type="entry name" value="Nucleotide-binding domain of ferredoxin-NADP reductase (FNR) module"/>
    <property type="match status" value="1"/>
</dbReference>
<feature type="transmembrane region" description="Helical" evidence="11">
    <location>
        <begin position="727"/>
        <end position="746"/>
    </location>
</feature>
<dbReference type="InterPro" id="IPR039261">
    <property type="entry name" value="FNR_nucleotide-bd"/>
</dbReference>
<dbReference type="InterPro" id="IPR057326">
    <property type="entry name" value="KR_dom"/>
</dbReference>
<dbReference type="PANTHER" id="PTHR32361">
    <property type="entry name" value="FERRIC/CUPRIC REDUCTASE TRANSMEMBRANE COMPONENT"/>
    <property type="match status" value="1"/>
</dbReference>
<feature type="transmembrane region" description="Helical" evidence="11">
    <location>
        <begin position="326"/>
        <end position="345"/>
    </location>
</feature>
<keyword evidence="4" id="KW-0521">NADP</keyword>
<evidence type="ECO:0000259" key="12">
    <source>
        <dbReference type="SMART" id="SM00822"/>
    </source>
</evidence>
<dbReference type="PROSITE" id="PS01023">
    <property type="entry name" value="PTR2_2"/>
    <property type="match status" value="1"/>
</dbReference>
<dbReference type="Pfam" id="PF01794">
    <property type="entry name" value="Ferric_reduct"/>
    <property type="match status" value="1"/>
</dbReference>
<dbReference type="InterPro" id="IPR002347">
    <property type="entry name" value="SDR_fam"/>
</dbReference>
<dbReference type="PRINTS" id="PR00081">
    <property type="entry name" value="GDHRDH"/>
</dbReference>
<dbReference type="Gene3D" id="1.20.1250.20">
    <property type="entry name" value="MFS general substrate transporter like domains"/>
    <property type="match status" value="1"/>
</dbReference>
<name>A0AB34FQP8_9HYPO</name>
<feature type="transmembrane region" description="Helical" evidence="11">
    <location>
        <begin position="119"/>
        <end position="136"/>
    </location>
</feature>